<feature type="repeat" description="PPR" evidence="3">
    <location>
        <begin position="421"/>
        <end position="455"/>
    </location>
</feature>
<evidence type="ECO:0008006" key="5">
    <source>
        <dbReference type="Google" id="ProtNLM"/>
    </source>
</evidence>
<feature type="repeat" description="PPR" evidence="3">
    <location>
        <begin position="351"/>
        <end position="385"/>
    </location>
</feature>
<dbReference type="PANTHER" id="PTHR47447">
    <property type="entry name" value="OS03G0856100 PROTEIN"/>
    <property type="match status" value="1"/>
</dbReference>
<organism evidence="4">
    <name type="scientific">Araucaria cunninghamii</name>
    <name type="common">Hoop pine</name>
    <name type="synonym">Moreton Bay pine</name>
    <dbReference type="NCBI Taxonomy" id="56994"/>
    <lineage>
        <taxon>Eukaryota</taxon>
        <taxon>Viridiplantae</taxon>
        <taxon>Streptophyta</taxon>
        <taxon>Embryophyta</taxon>
        <taxon>Tracheophyta</taxon>
        <taxon>Spermatophyta</taxon>
        <taxon>Pinopsida</taxon>
        <taxon>Pinidae</taxon>
        <taxon>Conifers II</taxon>
        <taxon>Araucariales</taxon>
        <taxon>Araucariaceae</taxon>
        <taxon>Araucaria</taxon>
    </lineage>
</organism>
<dbReference type="NCBIfam" id="TIGR00756">
    <property type="entry name" value="PPR"/>
    <property type="match status" value="9"/>
</dbReference>
<dbReference type="InterPro" id="IPR002885">
    <property type="entry name" value="PPR_rpt"/>
</dbReference>
<name>A0A0D6R2Y3_ARACU</name>
<dbReference type="EMBL" id="GCKF01027572">
    <property type="protein sequence ID" value="JAG98192.1"/>
    <property type="molecule type" value="Transcribed_RNA"/>
</dbReference>
<dbReference type="Gene3D" id="1.25.40.10">
    <property type="entry name" value="Tetratricopeptide repeat domain"/>
    <property type="match status" value="3"/>
</dbReference>
<reference evidence="4" key="1">
    <citation type="submission" date="2015-03" db="EMBL/GenBank/DDBJ databases">
        <title>A transcriptome of Araucaria cunninghamii, an australian fine timber species.</title>
        <authorList>
            <person name="Jing Yi C.J.Y."/>
            <person name="Yin San L.Y.S."/>
            <person name="Abdul Karim S.S."/>
            <person name="Wan Azmi N.N."/>
            <person name="Hercus R.R."/>
            <person name="Croft L.L."/>
        </authorList>
    </citation>
    <scope>NUCLEOTIDE SEQUENCE</scope>
    <source>
        <strain evidence="4">MI0301</strain>
        <tissue evidence="4">Leaf</tissue>
    </source>
</reference>
<dbReference type="Pfam" id="PF13041">
    <property type="entry name" value="PPR_2"/>
    <property type="match status" value="2"/>
</dbReference>
<feature type="repeat" description="PPR" evidence="3">
    <location>
        <begin position="316"/>
        <end position="350"/>
    </location>
</feature>
<dbReference type="PROSITE" id="PS51375">
    <property type="entry name" value="PPR"/>
    <property type="match status" value="8"/>
</dbReference>
<dbReference type="InterPro" id="IPR011990">
    <property type="entry name" value="TPR-like_helical_dom_sf"/>
</dbReference>
<dbReference type="AlphaFoldDB" id="A0A0D6R2Y3"/>
<feature type="repeat" description="PPR" evidence="3">
    <location>
        <begin position="141"/>
        <end position="175"/>
    </location>
</feature>
<dbReference type="PANTHER" id="PTHR47447:SF21">
    <property type="entry name" value="PENTACOTRIPEPTIDE-REPEAT REGION OF PRORP DOMAIN-CONTAINING PROTEIN"/>
    <property type="match status" value="1"/>
</dbReference>
<evidence type="ECO:0000256" key="3">
    <source>
        <dbReference type="PROSITE-ProRule" id="PRU00708"/>
    </source>
</evidence>
<accession>A0A0D6R2Y3</accession>
<proteinExistence type="inferred from homology"/>
<sequence>MECLIPSSSNLRGVVGVCGSYRVHQPKLASLHTIAINKKARVRSNGNIVCLALSSPSSVSSSKRGEIADDEEEQKTWRKMMREIEESGSPVSVLRSVRSKYHKIPRKLILGTLVRFKQLKQWKYVCEIIEWLRSQHWWDFSEMDFNLLVSAYGKQGNVAKAEGTLTSMKKFGFSLNVVNYTALVEAYGKAGDYKRAESIFRRMKSLGPEPSLLTYQTIIKVFVEGGRFDEAEAIFGSILDDEKSDVKPDQRMFQLMIHMYKKAGKPDQARQLYGEMVARGIPLSTITFNSLMTGQLDFKESGRVFSQLQGAGFRPDVVSYTRLISAYAKARREEEAQAVFDEMVDAGVRPTRKAYNVLLDAYAICGLVDGARFVFKQMTRDKCRPDLCSYTTLLSAYVNASDMEGAEKFFRRLKRDGIVPNIVTYGTLIKGYAKINDLDQMMKKYEEMRLQGIKSNETIFTTLMDAHGKNIDFGSAVIWFKEMVASGCKPDQKAKNILLSLAKTVEEKQEALDLVRSF</sequence>
<feature type="repeat" description="PPR" evidence="3">
    <location>
        <begin position="176"/>
        <end position="210"/>
    </location>
</feature>
<protein>
    <recommendedName>
        <fullName evidence="5">Pentacotripeptide-repeat region of PRORP domain-containing protein</fullName>
    </recommendedName>
</protein>
<dbReference type="Pfam" id="PF13812">
    <property type="entry name" value="PPR_3"/>
    <property type="match status" value="2"/>
</dbReference>
<dbReference type="Pfam" id="PF01535">
    <property type="entry name" value="PPR"/>
    <property type="match status" value="1"/>
</dbReference>
<dbReference type="SUPFAM" id="SSF48452">
    <property type="entry name" value="TPR-like"/>
    <property type="match status" value="1"/>
</dbReference>
<evidence type="ECO:0000256" key="1">
    <source>
        <dbReference type="ARBA" id="ARBA00007626"/>
    </source>
</evidence>
<feature type="repeat" description="PPR" evidence="3">
    <location>
        <begin position="386"/>
        <end position="420"/>
    </location>
</feature>
<feature type="repeat" description="PPR" evidence="3">
    <location>
        <begin position="456"/>
        <end position="490"/>
    </location>
</feature>
<keyword evidence="2" id="KW-0677">Repeat</keyword>
<evidence type="ECO:0000313" key="4">
    <source>
        <dbReference type="EMBL" id="JAG98192.1"/>
    </source>
</evidence>
<evidence type="ECO:0000256" key="2">
    <source>
        <dbReference type="ARBA" id="ARBA00022737"/>
    </source>
</evidence>
<comment type="similarity">
    <text evidence="1">Belongs to the PPR family. P subfamily.</text>
</comment>
<feature type="repeat" description="PPR" evidence="3">
    <location>
        <begin position="249"/>
        <end position="283"/>
    </location>
</feature>